<dbReference type="Pfam" id="PF01593">
    <property type="entry name" value="Amino_oxidase"/>
    <property type="match status" value="1"/>
</dbReference>
<protein>
    <recommendedName>
        <fullName evidence="1">Amine oxidase domain-containing protein</fullName>
    </recommendedName>
</protein>
<evidence type="ECO:0000313" key="3">
    <source>
        <dbReference type="Proteomes" id="UP001461498"/>
    </source>
</evidence>
<dbReference type="GO" id="GO:0046592">
    <property type="term" value="F:polyamine oxidase activity"/>
    <property type="evidence" value="ECO:0007669"/>
    <property type="project" value="TreeGrafter"/>
</dbReference>
<dbReference type="SUPFAM" id="SSF54373">
    <property type="entry name" value="FAD-linked reductases, C-terminal domain"/>
    <property type="match status" value="1"/>
</dbReference>
<sequence>MKFLKFKIWKSLISTRRNLTFSPIRYEEKQSNKSCAIQECKAEIICTNCINDMCAISPNLQQPCVVIIGAGIAGLSAAHRLIQCGICNIKILESLDRPGGRVKTCWMSDSIIEFGAEQITGASVANSIFTMAAQEGLLKPPLKRIQESDGIFFTSEGRAIDIDLARKVKSTFGLLKSKASNLLFSDEPMPPNKTMSEFFDSQIKSELKKLPEIERYDAARIFYGLENKLKSKIGAELSSLNSTAFGSIHELPGGDVQIPLGMGGLLAPLIRDLPNSALVYCKPVHSIRWGTAGPGNPRAIVRCCDGEDFPADYVIVTVSLGVLKKLSHTLFCPALPAKKTMAIEKLGFGHINKVFFEHRKPFWSSKTGGLNLAWSPEELKEKDGWVLGVSSLNRVPGSSKVLYATVSGSHAKEMESKSNAEIVGDITNVIRQFVGDGSLPPPIEIMRTDWSTNPNFYGAFTYIGKDSSVGHICDIMEPLPDNCDDIPPIILFAGEHTSSKYFATMHGARLSGIREADRIIALTKKLNGPPNKGPPCNLCE</sequence>
<comment type="caution">
    <text evidence="2">The sequence shown here is derived from an EMBL/GenBank/DDBJ whole genome shotgun (WGS) entry which is preliminary data.</text>
</comment>
<dbReference type="Gene3D" id="3.50.50.60">
    <property type="entry name" value="FAD/NAD(P)-binding domain"/>
    <property type="match status" value="1"/>
</dbReference>
<reference evidence="2 3" key="1">
    <citation type="submission" date="2022-12" db="EMBL/GenBank/DDBJ databases">
        <title>Chromosome-level genome assembly of true bugs.</title>
        <authorList>
            <person name="Ma L."/>
            <person name="Li H."/>
        </authorList>
    </citation>
    <scope>NUCLEOTIDE SEQUENCE [LARGE SCALE GENOMIC DNA]</scope>
    <source>
        <strain evidence="2">Lab_2022b</strain>
    </source>
</reference>
<dbReference type="InterPro" id="IPR036188">
    <property type="entry name" value="FAD/NAD-bd_sf"/>
</dbReference>
<organism evidence="2 3">
    <name type="scientific">Rhynocoris fuscipes</name>
    <dbReference type="NCBI Taxonomy" id="488301"/>
    <lineage>
        <taxon>Eukaryota</taxon>
        <taxon>Metazoa</taxon>
        <taxon>Ecdysozoa</taxon>
        <taxon>Arthropoda</taxon>
        <taxon>Hexapoda</taxon>
        <taxon>Insecta</taxon>
        <taxon>Pterygota</taxon>
        <taxon>Neoptera</taxon>
        <taxon>Paraneoptera</taxon>
        <taxon>Hemiptera</taxon>
        <taxon>Heteroptera</taxon>
        <taxon>Panheteroptera</taxon>
        <taxon>Cimicomorpha</taxon>
        <taxon>Reduviidae</taxon>
        <taxon>Harpactorinae</taxon>
        <taxon>Harpactorini</taxon>
        <taxon>Rhynocoris</taxon>
    </lineage>
</organism>
<dbReference type="Gene3D" id="3.90.660.10">
    <property type="match status" value="1"/>
</dbReference>
<dbReference type="SUPFAM" id="SSF51905">
    <property type="entry name" value="FAD/NAD(P)-binding domain"/>
    <property type="match status" value="1"/>
</dbReference>
<keyword evidence="3" id="KW-1185">Reference proteome</keyword>
<dbReference type="Proteomes" id="UP001461498">
    <property type="component" value="Unassembled WGS sequence"/>
</dbReference>
<feature type="domain" description="Amine oxidase" evidence="1">
    <location>
        <begin position="72"/>
        <end position="520"/>
    </location>
</feature>
<dbReference type="PANTHER" id="PTHR10742">
    <property type="entry name" value="FLAVIN MONOAMINE OXIDASE"/>
    <property type="match status" value="1"/>
</dbReference>
<proteinExistence type="predicted"/>
<accession>A0AAW1D982</accession>
<dbReference type="EMBL" id="JAPXFL010000004">
    <property type="protein sequence ID" value="KAK9507544.1"/>
    <property type="molecule type" value="Genomic_DNA"/>
</dbReference>
<dbReference type="InterPro" id="IPR002937">
    <property type="entry name" value="Amino_oxidase"/>
</dbReference>
<gene>
    <name evidence="2" type="ORF">O3M35_007374</name>
</gene>
<evidence type="ECO:0000313" key="2">
    <source>
        <dbReference type="EMBL" id="KAK9507544.1"/>
    </source>
</evidence>
<dbReference type="InterPro" id="IPR050281">
    <property type="entry name" value="Flavin_monoamine_oxidase"/>
</dbReference>
<evidence type="ECO:0000259" key="1">
    <source>
        <dbReference type="Pfam" id="PF01593"/>
    </source>
</evidence>
<dbReference type="PANTHER" id="PTHR10742:SF416">
    <property type="entry name" value="SPERMINE OXIDASE"/>
    <property type="match status" value="1"/>
</dbReference>
<dbReference type="AlphaFoldDB" id="A0AAW1D982"/>
<name>A0AAW1D982_9HEMI</name>